<name>A0A4U6W598_SETVI</name>
<dbReference type="Gramene" id="TKW37581">
    <property type="protein sequence ID" value="TKW37581"/>
    <property type="gene ID" value="SEVIR_1G057333v2"/>
</dbReference>
<sequence length="89" mass="10099">MPTISRCDERTVVDGVGRAMPGRVPTQWPNLVNTPYYTAHQIICTERPDVYIEEYADGEAVQPGPRDEERVRVFIDRNFVVVPPMPQVG</sequence>
<dbReference type="Proteomes" id="UP000298652">
    <property type="component" value="Chromosome 1"/>
</dbReference>
<accession>A0A4U6W598</accession>
<evidence type="ECO:0000313" key="4">
    <source>
        <dbReference type="EMBL" id="TKW37581.1"/>
    </source>
</evidence>
<dbReference type="GO" id="GO:0009611">
    <property type="term" value="P:response to wounding"/>
    <property type="evidence" value="ECO:0007669"/>
    <property type="project" value="InterPro"/>
</dbReference>
<evidence type="ECO:0000256" key="1">
    <source>
        <dbReference type="ARBA" id="ARBA00008210"/>
    </source>
</evidence>
<dbReference type="Pfam" id="PF00280">
    <property type="entry name" value="potato_inhibit"/>
    <property type="match status" value="1"/>
</dbReference>
<evidence type="ECO:0000256" key="3">
    <source>
        <dbReference type="ARBA" id="ARBA00022900"/>
    </source>
</evidence>
<keyword evidence="5" id="KW-1185">Reference proteome</keyword>
<evidence type="ECO:0000313" key="5">
    <source>
        <dbReference type="Proteomes" id="UP000298652"/>
    </source>
</evidence>
<dbReference type="Gene3D" id="3.30.10.10">
    <property type="entry name" value="Trypsin Inhibitor V, subunit A"/>
    <property type="match status" value="1"/>
</dbReference>
<proteinExistence type="inferred from homology"/>
<keyword evidence="2" id="KW-0646">Protease inhibitor</keyword>
<dbReference type="InterPro" id="IPR036354">
    <property type="entry name" value="Prot_inh_pot1_sf"/>
</dbReference>
<evidence type="ECO:0000256" key="2">
    <source>
        <dbReference type="ARBA" id="ARBA00022690"/>
    </source>
</evidence>
<dbReference type="AlphaFoldDB" id="A0A4U6W598"/>
<comment type="similarity">
    <text evidence="1">Belongs to the protease inhibitor I13 (potato type I serine protease inhibitor) family.</text>
</comment>
<dbReference type="InterPro" id="IPR000864">
    <property type="entry name" value="Prot_inh_pot1"/>
</dbReference>
<keyword evidence="3" id="KW-0722">Serine protease inhibitor</keyword>
<reference evidence="4" key="1">
    <citation type="submission" date="2019-03" db="EMBL/GenBank/DDBJ databases">
        <title>WGS assembly of Setaria viridis.</title>
        <authorList>
            <person name="Huang P."/>
            <person name="Jenkins J."/>
            <person name="Grimwood J."/>
            <person name="Barry K."/>
            <person name="Healey A."/>
            <person name="Mamidi S."/>
            <person name="Sreedasyam A."/>
            <person name="Shu S."/>
            <person name="Feldman M."/>
            <person name="Wu J."/>
            <person name="Yu Y."/>
            <person name="Chen C."/>
            <person name="Johnson J."/>
            <person name="Rokhsar D."/>
            <person name="Baxter I."/>
            <person name="Schmutz J."/>
            <person name="Brutnell T."/>
            <person name="Kellogg E."/>
        </authorList>
    </citation>
    <scope>NUCLEOTIDE SEQUENCE [LARGE SCALE GENOMIC DNA]</scope>
</reference>
<gene>
    <name evidence="4" type="ORF">SEVIR_1G057333v2</name>
</gene>
<dbReference type="SUPFAM" id="SSF54654">
    <property type="entry name" value="CI-2 family of serine protease inhibitors"/>
    <property type="match status" value="1"/>
</dbReference>
<dbReference type="GO" id="GO:0004867">
    <property type="term" value="F:serine-type endopeptidase inhibitor activity"/>
    <property type="evidence" value="ECO:0007669"/>
    <property type="project" value="UniProtKB-KW"/>
</dbReference>
<organism evidence="4 5">
    <name type="scientific">Setaria viridis</name>
    <name type="common">Green bristlegrass</name>
    <name type="synonym">Setaria italica subsp. viridis</name>
    <dbReference type="NCBI Taxonomy" id="4556"/>
    <lineage>
        <taxon>Eukaryota</taxon>
        <taxon>Viridiplantae</taxon>
        <taxon>Streptophyta</taxon>
        <taxon>Embryophyta</taxon>
        <taxon>Tracheophyta</taxon>
        <taxon>Spermatophyta</taxon>
        <taxon>Magnoliopsida</taxon>
        <taxon>Liliopsida</taxon>
        <taxon>Poales</taxon>
        <taxon>Poaceae</taxon>
        <taxon>PACMAD clade</taxon>
        <taxon>Panicoideae</taxon>
        <taxon>Panicodae</taxon>
        <taxon>Paniceae</taxon>
        <taxon>Cenchrinae</taxon>
        <taxon>Setaria</taxon>
    </lineage>
</organism>
<protein>
    <submittedName>
        <fullName evidence="4">Uncharacterized protein</fullName>
    </submittedName>
</protein>
<dbReference type="EMBL" id="CM016552">
    <property type="protein sequence ID" value="TKW37581.1"/>
    <property type="molecule type" value="Genomic_DNA"/>
</dbReference>